<protein>
    <submittedName>
        <fullName evidence="14">Cysteinyl leukotriene receptor 2 isoform X1</fullName>
    </submittedName>
</protein>
<dbReference type="FunFam" id="1.20.1070.10:FF:000017">
    <property type="entry name" value="lysophosphatidic acid receptor 4"/>
    <property type="match status" value="1"/>
</dbReference>
<dbReference type="PRINTS" id="PR01533">
    <property type="entry name" value="CYSLTRECPTR"/>
</dbReference>
<evidence type="ECO:0000256" key="2">
    <source>
        <dbReference type="ARBA" id="ARBA00022475"/>
    </source>
</evidence>
<feature type="domain" description="G-protein coupled receptors family 1 profile" evidence="12">
    <location>
        <begin position="65"/>
        <end position="315"/>
    </location>
</feature>
<keyword evidence="13" id="KW-1185">Reference proteome</keyword>
<dbReference type="RefSeq" id="XP_027443816.1">
    <property type="nucleotide sequence ID" value="XM_027588015.2"/>
</dbReference>
<evidence type="ECO:0000256" key="4">
    <source>
        <dbReference type="ARBA" id="ARBA00022989"/>
    </source>
</evidence>
<keyword evidence="5" id="KW-0297">G-protein coupled receptor</keyword>
<dbReference type="KEGG" id="zca:113919220"/>
<evidence type="ECO:0000259" key="12">
    <source>
        <dbReference type="PROSITE" id="PS50262"/>
    </source>
</evidence>
<reference evidence="14" key="1">
    <citation type="submission" date="2025-08" db="UniProtKB">
        <authorList>
            <consortium name="RefSeq"/>
        </authorList>
    </citation>
    <scope>IDENTIFICATION</scope>
    <source>
        <tissue evidence="14">Blood</tissue>
    </source>
</reference>
<dbReference type="PANTHER" id="PTHR24231">
    <property type="entry name" value="PURINOCEPTOR-RELATED G-PROTEIN COUPLED RECEPTOR"/>
    <property type="match status" value="1"/>
</dbReference>
<dbReference type="CDD" id="cd15157">
    <property type="entry name" value="7tmA_CysLTR2"/>
    <property type="match status" value="1"/>
</dbReference>
<dbReference type="InterPro" id="IPR004071">
    <property type="entry name" value="Cyst_leuk_rcpt"/>
</dbReference>
<dbReference type="GO" id="GO:0005886">
    <property type="term" value="C:plasma membrane"/>
    <property type="evidence" value="ECO:0007669"/>
    <property type="project" value="UniProtKB-SubCell"/>
</dbReference>
<dbReference type="PROSITE" id="PS50262">
    <property type="entry name" value="G_PROTEIN_RECEP_F1_2"/>
    <property type="match status" value="1"/>
</dbReference>
<keyword evidence="2" id="KW-1003">Cell membrane</keyword>
<dbReference type="PRINTS" id="PR00237">
    <property type="entry name" value="GPCRRHODOPSN"/>
</dbReference>
<feature type="transmembrane region" description="Helical" evidence="11">
    <location>
        <begin position="165"/>
        <end position="184"/>
    </location>
</feature>
<accession>A0A6J2CKE2</accession>
<keyword evidence="7" id="KW-1015">Disulfide bond</keyword>
<feature type="transmembrane region" description="Helical" evidence="11">
    <location>
        <begin position="213"/>
        <end position="234"/>
    </location>
</feature>
<evidence type="ECO:0000256" key="6">
    <source>
        <dbReference type="ARBA" id="ARBA00023136"/>
    </source>
</evidence>
<dbReference type="InterPro" id="IPR013311">
    <property type="entry name" value="CLT2_recept"/>
</dbReference>
<evidence type="ECO:0000256" key="5">
    <source>
        <dbReference type="ARBA" id="ARBA00023040"/>
    </source>
</evidence>
<feature type="transmembrane region" description="Helical" evidence="11">
    <location>
        <begin position="296"/>
        <end position="318"/>
    </location>
</feature>
<evidence type="ECO:0000256" key="11">
    <source>
        <dbReference type="SAM" id="Phobius"/>
    </source>
</evidence>
<evidence type="ECO:0000256" key="10">
    <source>
        <dbReference type="ARBA" id="ARBA00023224"/>
    </source>
</evidence>
<evidence type="ECO:0000313" key="13">
    <source>
        <dbReference type="Proteomes" id="UP000515165"/>
    </source>
</evidence>
<feature type="transmembrane region" description="Helical" evidence="11">
    <location>
        <begin position="123"/>
        <end position="145"/>
    </location>
</feature>
<keyword evidence="3 11" id="KW-0812">Transmembrane</keyword>
<evidence type="ECO:0000256" key="8">
    <source>
        <dbReference type="ARBA" id="ARBA00023170"/>
    </source>
</evidence>
<sequence>MVRSMPSENMERKLMSLPPSISIPEMEPNGTFSSNNSNGNCTIENFKRDFYPTVYLIIFVWGTLGNGFSIYVFLQSYKKSTSVNVFMLNLAISDFLFTSTLPFRADYYLRGSNWIFGDLACRIMSYSMYVNMYSSIYFLTVLSIVRFLATVHPFRLLHVTSIRNAWTLCGIIWILIMASSVLLLKNGSEQRGSAVLCLELNISKIVKLQTMNYIALVLGFLLPFFMLSICYLLIIRALLKVEVPESSLRVSHKKALITIVIALIIFLLCFLPYHVLRTLHLLVWKVNKCEEKLHKAVVITLALAAANSCLNPLLYYFAGENFKDRLRSTLRKDHLQKAKCSIPVCMWLKKETQV</sequence>
<dbReference type="Gene3D" id="1.20.1070.10">
    <property type="entry name" value="Rhodopsin 7-helix transmembrane proteins"/>
    <property type="match status" value="1"/>
</dbReference>
<dbReference type="AlphaFoldDB" id="A0A6J2CKE2"/>
<dbReference type="Pfam" id="PF00001">
    <property type="entry name" value="7tm_1"/>
    <property type="match status" value="1"/>
</dbReference>
<keyword evidence="9" id="KW-0325">Glycoprotein</keyword>
<gene>
    <name evidence="14" type="primary">CYSLTR2</name>
</gene>
<feature type="transmembrane region" description="Helical" evidence="11">
    <location>
        <begin position="255"/>
        <end position="276"/>
    </location>
</feature>
<dbReference type="GeneID" id="113919220"/>
<comment type="subcellular location">
    <subcellularLocation>
        <location evidence="1">Cell membrane</location>
        <topology evidence="1">Multi-pass membrane protein</topology>
    </subcellularLocation>
</comment>
<dbReference type="SUPFAM" id="SSF81321">
    <property type="entry name" value="Family A G protein-coupled receptor-like"/>
    <property type="match status" value="1"/>
</dbReference>
<evidence type="ECO:0000256" key="3">
    <source>
        <dbReference type="ARBA" id="ARBA00022692"/>
    </source>
</evidence>
<evidence type="ECO:0000256" key="9">
    <source>
        <dbReference type="ARBA" id="ARBA00023180"/>
    </source>
</evidence>
<feature type="transmembrane region" description="Helical" evidence="11">
    <location>
        <begin position="86"/>
        <end position="103"/>
    </location>
</feature>
<proteinExistence type="predicted"/>
<keyword evidence="4 11" id="KW-1133">Transmembrane helix</keyword>
<dbReference type="PANTHER" id="PTHR24231:SF48">
    <property type="entry name" value="G-PROTEIN COUPLED RECEPTORS FAMILY 1 PROFILE DOMAIN-CONTAINING PROTEIN"/>
    <property type="match status" value="1"/>
</dbReference>
<dbReference type="Proteomes" id="UP000515165">
    <property type="component" value="Chromosome 3"/>
</dbReference>
<organism evidence="13 14">
    <name type="scientific">Zalophus californianus</name>
    <name type="common">California sealion</name>
    <dbReference type="NCBI Taxonomy" id="9704"/>
    <lineage>
        <taxon>Eukaryota</taxon>
        <taxon>Metazoa</taxon>
        <taxon>Chordata</taxon>
        <taxon>Craniata</taxon>
        <taxon>Vertebrata</taxon>
        <taxon>Euteleostomi</taxon>
        <taxon>Mammalia</taxon>
        <taxon>Eutheria</taxon>
        <taxon>Laurasiatheria</taxon>
        <taxon>Carnivora</taxon>
        <taxon>Caniformia</taxon>
        <taxon>Pinnipedia</taxon>
        <taxon>Otariidae</taxon>
        <taxon>Zalophus</taxon>
    </lineage>
</organism>
<dbReference type="InterPro" id="IPR017452">
    <property type="entry name" value="GPCR_Rhodpsn_7TM"/>
</dbReference>
<keyword evidence="10" id="KW-0807">Transducer</keyword>
<keyword evidence="6 11" id="KW-0472">Membrane</keyword>
<evidence type="ECO:0000313" key="14">
    <source>
        <dbReference type="RefSeq" id="XP_027443816.1"/>
    </source>
</evidence>
<evidence type="ECO:0000256" key="7">
    <source>
        <dbReference type="ARBA" id="ARBA00023157"/>
    </source>
</evidence>
<dbReference type="InterPro" id="IPR000276">
    <property type="entry name" value="GPCR_Rhodpsn"/>
</dbReference>
<dbReference type="OrthoDB" id="9990906at2759"/>
<dbReference type="PRINTS" id="PR01903">
    <property type="entry name" value="CYSLT2RECPTR"/>
</dbReference>
<evidence type="ECO:0000256" key="1">
    <source>
        <dbReference type="ARBA" id="ARBA00004651"/>
    </source>
</evidence>
<dbReference type="GO" id="GO:0004974">
    <property type="term" value="F:leukotriene receptor activity"/>
    <property type="evidence" value="ECO:0007669"/>
    <property type="project" value="InterPro"/>
</dbReference>
<feature type="transmembrane region" description="Helical" evidence="11">
    <location>
        <begin position="54"/>
        <end position="74"/>
    </location>
</feature>
<dbReference type="CTD" id="57105"/>
<keyword evidence="8 14" id="KW-0675">Receptor</keyword>
<name>A0A6J2CKE2_ZALCA</name>